<dbReference type="InterPro" id="IPR013783">
    <property type="entry name" value="Ig-like_fold"/>
</dbReference>
<keyword evidence="4" id="KW-1185">Reference proteome</keyword>
<dbReference type="Pfam" id="PF18911">
    <property type="entry name" value="PKD_4"/>
    <property type="match status" value="2"/>
</dbReference>
<accession>A0A8G0ZWQ1</accession>
<organism evidence="3 4">
    <name type="scientific">Methanofollis formosanus</name>
    <dbReference type="NCBI Taxonomy" id="299308"/>
    <lineage>
        <taxon>Archaea</taxon>
        <taxon>Methanobacteriati</taxon>
        <taxon>Methanobacteriota</taxon>
        <taxon>Stenosarchaea group</taxon>
        <taxon>Methanomicrobia</taxon>
        <taxon>Methanomicrobiales</taxon>
        <taxon>Methanomicrobiaceae</taxon>
        <taxon>Methanofollis</taxon>
    </lineage>
</organism>
<dbReference type="InterPro" id="IPR036439">
    <property type="entry name" value="Dockerin_dom_sf"/>
</dbReference>
<evidence type="ECO:0000259" key="2">
    <source>
        <dbReference type="PROSITE" id="PS51766"/>
    </source>
</evidence>
<dbReference type="SUPFAM" id="SSF49299">
    <property type="entry name" value="PKD domain"/>
    <property type="match status" value="2"/>
</dbReference>
<dbReference type="CDD" id="cd00146">
    <property type="entry name" value="PKD"/>
    <property type="match status" value="2"/>
</dbReference>
<dbReference type="InterPro" id="IPR016134">
    <property type="entry name" value="Dockerin_dom"/>
</dbReference>
<dbReference type="RefSeq" id="WP_281425790.1">
    <property type="nucleotide sequence ID" value="NZ_CP037968.1"/>
</dbReference>
<dbReference type="InterPro" id="IPR022409">
    <property type="entry name" value="PKD/Chitinase_dom"/>
</dbReference>
<dbReference type="KEGG" id="mfk:E2N92_01090"/>
<dbReference type="Gene3D" id="1.10.1330.10">
    <property type="entry name" value="Dockerin domain"/>
    <property type="match status" value="1"/>
</dbReference>
<protein>
    <submittedName>
        <fullName evidence="3">PKD domain-containing protein</fullName>
    </submittedName>
</protein>
<dbReference type="PROSITE" id="PS51766">
    <property type="entry name" value="DOCKERIN"/>
    <property type="match status" value="1"/>
</dbReference>
<dbReference type="AlphaFoldDB" id="A0A8G0ZWQ1"/>
<sequence>MTRITGRAAVGALLLLSLLLVAPACAAAPVVGMSPAEVQAESGENATVAVVIDTLPQGLSGYAITFAIDDPAVAGIAGVEFPDWARMTAAGPLPADALEVKVADLENAVGAGATDVTLCTLTLRGETAGTTALTVTAMAVDDDAGGRYAPLSAPATVVVGGGPTTSVAMDPASATLLPDQVVEVAVTMDRVPGGLSGYEITVASDDPDVAVIDGIVFPAWAGMTGNGTVPAGCIQVKAADLNHEVGAGATDVTLCTLRLRGVAAGSAEIAITHKQVDDDAGGRYAPATGGCQVTVAPAADTSLEIEPSVAEVAPGETTTVSVVMDTVPQGLSGYLFSFEVRDPAMAEIAAVAFPEWAQMQTHDTLPAGSVRVKAADLNNAVRPGDRNVTLCTFTLKGGEKGVTACGITGAKVDDDAGGRYAPATGTATVLVGIERPIASFTADPVKGVAPLAVTFTDVSSGDITARLWDFGDGVTATARTVTHTYATAGTYTPTLTVSGPGGTDTSGGTITVSGTGTSARFSADVTSGAAPLTVHFTDQSTGAPTNWLWTFGDDATSTKQNPTHTYTAPGNYTVTLSVNGGEETCTKAAYITVTPLLYGDANDNGVVDQADTLRVLKEVVGITAEPAPGTEQFQKTDVHRNGVIEVGDAMFIAQYNVGLRDAWFALNG</sequence>
<feature type="domain" description="Dockerin" evidence="2">
    <location>
        <begin position="594"/>
        <end position="665"/>
    </location>
</feature>
<dbReference type="InterPro" id="IPR000601">
    <property type="entry name" value="PKD_dom"/>
</dbReference>
<reference evidence="3" key="1">
    <citation type="journal article" date="2005" name="Int. J. Syst. Evol. Microbiol.">
        <title>Methanofollis formosanus sp. nov., isolated from a fish pond.</title>
        <authorList>
            <person name="Wu S.Y."/>
            <person name="Chen S.C."/>
            <person name="Lai M.C."/>
        </authorList>
    </citation>
    <scope>NUCLEOTIDE SEQUENCE</scope>
    <source>
        <strain evidence="3">ML15</strain>
    </source>
</reference>
<reference evidence="3" key="2">
    <citation type="submission" date="2019-03" db="EMBL/GenBank/DDBJ databases">
        <authorList>
            <person name="Chen S.-C."/>
            <person name="Wu S.-Y."/>
            <person name="Lai M.-C."/>
        </authorList>
    </citation>
    <scope>NUCLEOTIDE SEQUENCE</scope>
    <source>
        <strain evidence="3">ML15</strain>
    </source>
</reference>
<dbReference type="InterPro" id="IPR035986">
    <property type="entry name" value="PKD_dom_sf"/>
</dbReference>
<dbReference type="GO" id="GO:0000272">
    <property type="term" value="P:polysaccharide catabolic process"/>
    <property type="evidence" value="ECO:0007669"/>
    <property type="project" value="InterPro"/>
</dbReference>
<dbReference type="Gene3D" id="2.60.40.10">
    <property type="entry name" value="Immunoglobulins"/>
    <property type="match status" value="2"/>
</dbReference>
<evidence type="ECO:0000313" key="3">
    <source>
        <dbReference type="EMBL" id="QYZ78124.1"/>
    </source>
</evidence>
<gene>
    <name evidence="3" type="ORF">E2N92_01090</name>
</gene>
<dbReference type="EMBL" id="CP037968">
    <property type="protein sequence ID" value="QYZ78124.1"/>
    <property type="molecule type" value="Genomic_DNA"/>
</dbReference>
<evidence type="ECO:0000259" key="1">
    <source>
        <dbReference type="PROSITE" id="PS50093"/>
    </source>
</evidence>
<dbReference type="PANTHER" id="PTHR36842:SF1">
    <property type="entry name" value="PROTEIN TOLB"/>
    <property type="match status" value="1"/>
</dbReference>
<dbReference type="Proteomes" id="UP000826709">
    <property type="component" value="Chromosome"/>
</dbReference>
<dbReference type="CDD" id="cd14256">
    <property type="entry name" value="Dockerin_I"/>
    <property type="match status" value="1"/>
</dbReference>
<feature type="domain" description="PKD" evidence="1">
    <location>
        <begin position="436"/>
        <end position="512"/>
    </location>
</feature>
<dbReference type="SUPFAM" id="SSF63446">
    <property type="entry name" value="Type I dockerin domain"/>
    <property type="match status" value="1"/>
</dbReference>
<name>A0A8G0ZWQ1_9EURY</name>
<dbReference type="PROSITE" id="PS50093">
    <property type="entry name" value="PKD"/>
    <property type="match status" value="2"/>
</dbReference>
<dbReference type="FunFam" id="2.60.40.10:FF:000270">
    <property type="entry name" value="Cell surface protein"/>
    <property type="match status" value="1"/>
</dbReference>
<dbReference type="SMART" id="SM00089">
    <property type="entry name" value="PKD"/>
    <property type="match status" value="2"/>
</dbReference>
<evidence type="ECO:0000313" key="4">
    <source>
        <dbReference type="Proteomes" id="UP000826709"/>
    </source>
</evidence>
<dbReference type="PANTHER" id="PTHR36842">
    <property type="entry name" value="PROTEIN TOLB HOMOLOG"/>
    <property type="match status" value="1"/>
</dbReference>
<feature type="domain" description="PKD" evidence="1">
    <location>
        <begin position="517"/>
        <end position="594"/>
    </location>
</feature>
<proteinExistence type="predicted"/>